<dbReference type="SUPFAM" id="SSF46894">
    <property type="entry name" value="C-terminal effector domain of the bipartite response regulators"/>
    <property type="match status" value="1"/>
</dbReference>
<feature type="modified residue" description="4-aspartylphosphate" evidence="6">
    <location>
        <position position="53"/>
    </location>
</feature>
<evidence type="ECO:0000256" key="7">
    <source>
        <dbReference type="PROSITE-ProRule" id="PRU01091"/>
    </source>
</evidence>
<dbReference type="CDD" id="cd17574">
    <property type="entry name" value="REC_OmpR"/>
    <property type="match status" value="1"/>
</dbReference>
<dbReference type="InterPro" id="IPR039420">
    <property type="entry name" value="WalR-like"/>
</dbReference>
<dbReference type="Pfam" id="PF00072">
    <property type="entry name" value="Response_reg"/>
    <property type="match status" value="1"/>
</dbReference>
<dbReference type="InterPro" id="IPR001867">
    <property type="entry name" value="OmpR/PhoB-type_DNA-bd"/>
</dbReference>
<evidence type="ECO:0000256" key="5">
    <source>
        <dbReference type="ARBA" id="ARBA00023163"/>
    </source>
</evidence>
<dbReference type="SMART" id="SM00448">
    <property type="entry name" value="REC"/>
    <property type="match status" value="1"/>
</dbReference>
<evidence type="ECO:0000256" key="3">
    <source>
        <dbReference type="ARBA" id="ARBA00023015"/>
    </source>
</evidence>
<evidence type="ECO:0000259" key="9">
    <source>
        <dbReference type="PROSITE" id="PS51755"/>
    </source>
</evidence>
<protein>
    <submittedName>
        <fullName evidence="10">DNA-binding response regulator</fullName>
    </submittedName>
</protein>
<dbReference type="GO" id="GO:0006355">
    <property type="term" value="P:regulation of DNA-templated transcription"/>
    <property type="evidence" value="ECO:0007669"/>
    <property type="project" value="InterPro"/>
</dbReference>
<keyword evidence="2" id="KW-0902">Two-component regulatory system</keyword>
<keyword evidence="5" id="KW-0804">Transcription</keyword>
<accession>A0A5E4WWP6</accession>
<dbReference type="Gene3D" id="1.10.10.10">
    <property type="entry name" value="Winged helix-like DNA-binding domain superfamily/Winged helix DNA-binding domain"/>
    <property type="match status" value="1"/>
</dbReference>
<dbReference type="Gene3D" id="3.40.50.2300">
    <property type="match status" value="1"/>
</dbReference>
<evidence type="ECO:0000256" key="2">
    <source>
        <dbReference type="ARBA" id="ARBA00023012"/>
    </source>
</evidence>
<evidence type="ECO:0000256" key="4">
    <source>
        <dbReference type="ARBA" id="ARBA00023125"/>
    </source>
</evidence>
<dbReference type="SUPFAM" id="SSF52172">
    <property type="entry name" value="CheY-like"/>
    <property type="match status" value="1"/>
</dbReference>
<organism evidence="10 11">
    <name type="scientific">Pandoraea terrigena</name>
    <dbReference type="NCBI Taxonomy" id="2508292"/>
    <lineage>
        <taxon>Bacteria</taxon>
        <taxon>Pseudomonadati</taxon>
        <taxon>Pseudomonadota</taxon>
        <taxon>Betaproteobacteria</taxon>
        <taxon>Burkholderiales</taxon>
        <taxon>Burkholderiaceae</taxon>
        <taxon>Pandoraea</taxon>
    </lineage>
</organism>
<dbReference type="GO" id="GO:0000976">
    <property type="term" value="F:transcription cis-regulatory region binding"/>
    <property type="evidence" value="ECO:0007669"/>
    <property type="project" value="TreeGrafter"/>
</dbReference>
<dbReference type="PANTHER" id="PTHR48111">
    <property type="entry name" value="REGULATOR OF RPOS"/>
    <property type="match status" value="1"/>
</dbReference>
<feature type="domain" description="OmpR/PhoB-type" evidence="9">
    <location>
        <begin position="127"/>
        <end position="229"/>
    </location>
</feature>
<dbReference type="GO" id="GO:0000156">
    <property type="term" value="F:phosphorelay response regulator activity"/>
    <property type="evidence" value="ECO:0007669"/>
    <property type="project" value="TreeGrafter"/>
</dbReference>
<dbReference type="SMART" id="SM00862">
    <property type="entry name" value="Trans_reg_C"/>
    <property type="match status" value="1"/>
</dbReference>
<evidence type="ECO:0000259" key="8">
    <source>
        <dbReference type="PROSITE" id="PS50110"/>
    </source>
</evidence>
<evidence type="ECO:0000313" key="11">
    <source>
        <dbReference type="Proteomes" id="UP000334380"/>
    </source>
</evidence>
<dbReference type="CDD" id="cd00383">
    <property type="entry name" value="trans_reg_C"/>
    <property type="match status" value="1"/>
</dbReference>
<dbReference type="GO" id="GO:0005829">
    <property type="term" value="C:cytosol"/>
    <property type="evidence" value="ECO:0007669"/>
    <property type="project" value="TreeGrafter"/>
</dbReference>
<feature type="DNA-binding region" description="OmpR/PhoB-type" evidence="7">
    <location>
        <begin position="127"/>
        <end position="229"/>
    </location>
</feature>
<dbReference type="InterPro" id="IPR011006">
    <property type="entry name" value="CheY-like_superfamily"/>
</dbReference>
<dbReference type="AlphaFoldDB" id="A0A5E4WWP6"/>
<proteinExistence type="predicted"/>
<sequence>MKHPILVVEDDVTIATITAGFLESGGQRTEVVSDGQEMMRRLRMRTYSLVLLDLGLPDEDGLSLLRKLRGRLDIPVMVVTGRDSIDARLAAFELGAQDVLTKPFDPRELRYRALNLIARHGQTQERAREHVIGSWRIHLHARTVDSEVTGESAGLTRTEFDLLAFLARGGGRVFSRAQLIDAITGITDPESDRAIDILVSRLRRKLSVDGQDTQARLTTVRGMGYRLRLEDDST</sequence>
<name>A0A5E4WWP6_9BURK</name>
<dbReference type="PROSITE" id="PS50110">
    <property type="entry name" value="RESPONSE_REGULATORY"/>
    <property type="match status" value="1"/>
</dbReference>
<dbReference type="RefSeq" id="WP_150614053.1">
    <property type="nucleotide sequence ID" value="NZ_CABPRU010000009.1"/>
</dbReference>
<dbReference type="PANTHER" id="PTHR48111:SF1">
    <property type="entry name" value="TWO-COMPONENT RESPONSE REGULATOR ORR33"/>
    <property type="match status" value="1"/>
</dbReference>
<evidence type="ECO:0000313" key="10">
    <source>
        <dbReference type="EMBL" id="VVE28014.1"/>
    </source>
</evidence>
<dbReference type="EMBL" id="CABPRU010000009">
    <property type="protein sequence ID" value="VVE28014.1"/>
    <property type="molecule type" value="Genomic_DNA"/>
</dbReference>
<feature type="domain" description="Response regulatory" evidence="8">
    <location>
        <begin position="4"/>
        <end position="117"/>
    </location>
</feature>
<dbReference type="InterPro" id="IPR036388">
    <property type="entry name" value="WH-like_DNA-bd_sf"/>
</dbReference>
<reference evidence="10 11" key="1">
    <citation type="submission" date="2019-08" db="EMBL/GenBank/DDBJ databases">
        <authorList>
            <person name="Peeters C."/>
        </authorList>
    </citation>
    <scope>NUCLEOTIDE SEQUENCE [LARGE SCALE GENOMIC DNA]</scope>
    <source>
        <strain evidence="10 11">LMG 31013</strain>
    </source>
</reference>
<keyword evidence="1 6" id="KW-0597">Phosphoprotein</keyword>
<dbReference type="Proteomes" id="UP000334380">
    <property type="component" value="Unassembled WGS sequence"/>
</dbReference>
<keyword evidence="11" id="KW-1185">Reference proteome</keyword>
<dbReference type="GO" id="GO:0032993">
    <property type="term" value="C:protein-DNA complex"/>
    <property type="evidence" value="ECO:0007669"/>
    <property type="project" value="TreeGrafter"/>
</dbReference>
<dbReference type="InterPro" id="IPR001789">
    <property type="entry name" value="Sig_transdc_resp-reg_receiver"/>
</dbReference>
<dbReference type="InterPro" id="IPR016032">
    <property type="entry name" value="Sig_transdc_resp-reg_C-effctor"/>
</dbReference>
<keyword evidence="3" id="KW-0805">Transcription regulation</keyword>
<dbReference type="Pfam" id="PF00486">
    <property type="entry name" value="Trans_reg_C"/>
    <property type="match status" value="1"/>
</dbReference>
<gene>
    <name evidence="10" type="ORF">PTE31013_03515</name>
</gene>
<keyword evidence="4 7" id="KW-0238">DNA-binding</keyword>
<dbReference type="PROSITE" id="PS51755">
    <property type="entry name" value="OMPR_PHOB"/>
    <property type="match status" value="1"/>
</dbReference>
<evidence type="ECO:0000256" key="6">
    <source>
        <dbReference type="PROSITE-ProRule" id="PRU00169"/>
    </source>
</evidence>
<dbReference type="OrthoDB" id="9151589at2"/>
<evidence type="ECO:0000256" key="1">
    <source>
        <dbReference type="ARBA" id="ARBA00022553"/>
    </source>
</evidence>